<dbReference type="RefSeq" id="WP_155052910.1">
    <property type="nucleotide sequence ID" value="NZ_BAAAIB010000002.1"/>
</dbReference>
<proteinExistence type="predicted"/>
<dbReference type="AlphaFoldDB" id="A0A6I3MAU1"/>
<sequence>MPSRTSEAFPVVALVAVAGVLLAGCTAGGGTDASSVALPQGDEHVELDPAEFSPDIDHPYWPMTPGTQWEYRELDGEGGELRIVVTVTTETREIANGVTARVVRDTVYEGDSIVEDTFDWYAQHEDGSVWYLGEDTAEFEDGEIATTAGSFEAGVDGAEAGVLLPGDPQPGQAYRQEYFAGEAEDEGEVLRTGELAEAPYGAFDDVLVTRDTTPLDPDVVEYKFYARAVGPLLALDISGGAGREELVEVRTVPDGTGTGPLGQPG</sequence>
<keyword evidence="2" id="KW-1185">Reference proteome</keyword>
<evidence type="ECO:0000313" key="2">
    <source>
        <dbReference type="Proteomes" id="UP000433071"/>
    </source>
</evidence>
<reference evidence="1 2" key="1">
    <citation type="submission" date="2019-11" db="EMBL/GenBank/DDBJ databases">
        <title>Agromyces kandeliae sp. nov., isolated from mangrove soil.</title>
        <authorList>
            <person name="Wang R."/>
        </authorList>
    </citation>
    <scope>NUCLEOTIDE SEQUENCE [LARGE SCALE GENOMIC DNA]</scope>
    <source>
        <strain evidence="1 2">JCM 11433</strain>
    </source>
</reference>
<dbReference type="EMBL" id="WMLB01000037">
    <property type="protein sequence ID" value="MTH69888.1"/>
    <property type="molecule type" value="Genomic_DNA"/>
</dbReference>
<accession>A0A6I3MAU1</accession>
<comment type="caution">
    <text evidence="1">The sequence shown here is derived from an EMBL/GenBank/DDBJ whole genome shotgun (WGS) entry which is preliminary data.</text>
</comment>
<dbReference type="Proteomes" id="UP000433071">
    <property type="component" value="Unassembled WGS sequence"/>
</dbReference>
<organism evidence="1 2">
    <name type="scientific">Agromyces bracchium</name>
    <dbReference type="NCBI Taxonomy" id="88376"/>
    <lineage>
        <taxon>Bacteria</taxon>
        <taxon>Bacillati</taxon>
        <taxon>Actinomycetota</taxon>
        <taxon>Actinomycetes</taxon>
        <taxon>Micrococcales</taxon>
        <taxon>Microbacteriaceae</taxon>
        <taxon>Agromyces</taxon>
    </lineage>
</organism>
<protein>
    <submittedName>
        <fullName evidence="1">Uncharacterized protein</fullName>
    </submittedName>
</protein>
<name>A0A6I3MAU1_9MICO</name>
<dbReference type="PROSITE" id="PS51257">
    <property type="entry name" value="PROKAR_LIPOPROTEIN"/>
    <property type="match status" value="1"/>
</dbReference>
<evidence type="ECO:0000313" key="1">
    <source>
        <dbReference type="EMBL" id="MTH69888.1"/>
    </source>
</evidence>
<dbReference type="OrthoDB" id="9151379at2"/>
<gene>
    <name evidence="1" type="ORF">GJ743_16065</name>
</gene>